<keyword evidence="7" id="KW-1185">Reference proteome</keyword>
<keyword evidence="3" id="KW-0408">Iron</keyword>
<proteinExistence type="inferred from homology"/>
<dbReference type="InterPro" id="IPR029052">
    <property type="entry name" value="Metallo-depent_PP-like"/>
</dbReference>
<name>A0A5J6MFV0_9PROT</name>
<dbReference type="Gene3D" id="3.30.750.180">
    <property type="entry name" value="GpdQ, beta-strand dimerisation domain"/>
    <property type="match status" value="1"/>
</dbReference>
<dbReference type="GO" id="GO:0046872">
    <property type="term" value="F:metal ion binding"/>
    <property type="evidence" value="ECO:0007669"/>
    <property type="project" value="UniProtKB-KW"/>
</dbReference>
<dbReference type="Pfam" id="PF00149">
    <property type="entry name" value="Metallophos"/>
    <property type="match status" value="1"/>
</dbReference>
<accession>A0A5J6MFV0</accession>
<dbReference type="EMBL" id="CP042906">
    <property type="protein sequence ID" value="QEX15991.1"/>
    <property type="molecule type" value="Genomic_DNA"/>
</dbReference>
<dbReference type="SUPFAM" id="SSF56300">
    <property type="entry name" value="Metallo-dependent phosphatases"/>
    <property type="match status" value="1"/>
</dbReference>
<sequence>MMLAQISDCHVVEPGRRLFDRIDTAAHLAAAVTHLNRIGPDFVWVTGDLVDSGRPAQYAHLRAMLDRLEAPYAVMPGNHDAREALKAAFADHPYWQPGPGSLHYAIEDLPLRLIALDSLVPGEGGGRVGQAQLAWLDATLDDARKRPTVIAVHHPLFATGIVDMDAIYLADADALGTVIERHPQVERILCGHVHRPITARWHGTVVTTAPSVAHQVALRLGPKDPASWIMEPPACHLHRWSEESGLVTHQSYIGDYGPMTPFE</sequence>
<reference evidence="6 7" key="1">
    <citation type="submission" date="2019-08" db="EMBL/GenBank/DDBJ databases">
        <title>Hyperibacter terrae gen. nov., sp. nov. and Hyperibacter viscosus sp. nov., two new members in the family Rhodospirillaceae isolated from the rhizosphere of Hypericum perforatum.</title>
        <authorList>
            <person name="Noviana Z."/>
        </authorList>
    </citation>
    <scope>NUCLEOTIDE SEQUENCE [LARGE SCALE GENOMIC DNA]</scope>
    <source>
        <strain evidence="6 7">R5913</strain>
    </source>
</reference>
<dbReference type="InterPro" id="IPR042281">
    <property type="entry name" value="GpdQ_beta-strand"/>
</dbReference>
<evidence type="ECO:0000256" key="1">
    <source>
        <dbReference type="ARBA" id="ARBA00022723"/>
    </source>
</evidence>
<dbReference type="RefSeq" id="WP_151176398.1">
    <property type="nucleotide sequence ID" value="NZ_CP042906.1"/>
</dbReference>
<dbReference type="GO" id="GO:0004112">
    <property type="term" value="F:cyclic-nucleotide phosphodiesterase activity"/>
    <property type="evidence" value="ECO:0007669"/>
    <property type="project" value="InterPro"/>
</dbReference>
<dbReference type="PANTHER" id="PTHR42988">
    <property type="entry name" value="PHOSPHOHYDROLASE"/>
    <property type="match status" value="1"/>
</dbReference>
<dbReference type="CDD" id="cd07402">
    <property type="entry name" value="MPP_GpdQ"/>
    <property type="match status" value="1"/>
</dbReference>
<evidence type="ECO:0000259" key="5">
    <source>
        <dbReference type="Pfam" id="PF00149"/>
    </source>
</evidence>
<dbReference type="InterPro" id="IPR042283">
    <property type="entry name" value="GpdQ_catalytic"/>
</dbReference>
<evidence type="ECO:0000256" key="3">
    <source>
        <dbReference type="ARBA" id="ARBA00023004"/>
    </source>
</evidence>
<evidence type="ECO:0000313" key="7">
    <source>
        <dbReference type="Proteomes" id="UP000326202"/>
    </source>
</evidence>
<gene>
    <name evidence="6" type="primary">cpdA</name>
    <name evidence="6" type="ORF">FRZ44_12810</name>
</gene>
<dbReference type="PANTHER" id="PTHR42988:SF2">
    <property type="entry name" value="CYCLIC NUCLEOTIDE PHOSPHODIESTERASE CBUA0032-RELATED"/>
    <property type="match status" value="1"/>
</dbReference>
<dbReference type="InterPro" id="IPR004843">
    <property type="entry name" value="Calcineurin-like_PHP"/>
</dbReference>
<evidence type="ECO:0000256" key="2">
    <source>
        <dbReference type="ARBA" id="ARBA00022801"/>
    </source>
</evidence>
<dbReference type="AlphaFoldDB" id="A0A5J6MFV0"/>
<evidence type="ECO:0000256" key="4">
    <source>
        <dbReference type="ARBA" id="ARBA00025742"/>
    </source>
</evidence>
<dbReference type="InterPro" id="IPR050884">
    <property type="entry name" value="CNP_phosphodiesterase-III"/>
</dbReference>
<keyword evidence="2" id="KW-0378">Hydrolase</keyword>
<keyword evidence="1" id="KW-0479">Metal-binding</keyword>
<dbReference type="OrthoDB" id="651281at2"/>
<evidence type="ECO:0000313" key="6">
    <source>
        <dbReference type="EMBL" id="QEX15991.1"/>
    </source>
</evidence>
<organism evidence="6 7">
    <name type="scientific">Hypericibacter terrae</name>
    <dbReference type="NCBI Taxonomy" id="2602015"/>
    <lineage>
        <taxon>Bacteria</taxon>
        <taxon>Pseudomonadati</taxon>
        <taxon>Pseudomonadota</taxon>
        <taxon>Alphaproteobacteria</taxon>
        <taxon>Rhodospirillales</taxon>
        <taxon>Dongiaceae</taxon>
        <taxon>Hypericibacter</taxon>
    </lineage>
</organism>
<feature type="domain" description="Calcineurin-like phosphoesterase" evidence="5">
    <location>
        <begin position="2"/>
        <end position="196"/>
    </location>
</feature>
<protein>
    <submittedName>
        <fullName evidence="6">3',5'-cyclic adenosine monophosphate phosphodiesterase CpdA</fullName>
    </submittedName>
</protein>
<dbReference type="InterPro" id="IPR026575">
    <property type="entry name" value="GpdQ/CpdA-like"/>
</dbReference>
<dbReference type="Proteomes" id="UP000326202">
    <property type="component" value="Chromosome"/>
</dbReference>
<comment type="similarity">
    <text evidence="4">Belongs to the cyclic nucleotide phosphodiesterase class-III family.</text>
</comment>
<dbReference type="KEGG" id="htq:FRZ44_12810"/>
<dbReference type="Gene3D" id="3.60.21.40">
    <property type="entry name" value="GpdQ, catalytic alpha/beta sandwich domain"/>
    <property type="match status" value="1"/>
</dbReference>